<evidence type="ECO:0000256" key="8">
    <source>
        <dbReference type="SAM" id="MobiDB-lite"/>
    </source>
</evidence>
<dbReference type="Gramene" id="mRNA:HanXRQr2_Chr07g0284431">
    <property type="protein sequence ID" value="mRNA:HanXRQr2_Chr07g0284431"/>
    <property type="gene ID" value="HanXRQr2_Chr07g0284431"/>
</dbReference>
<dbReference type="EMBL" id="CM007896">
    <property type="protein sequence ID" value="OTG20368.1"/>
    <property type="molecule type" value="Genomic_DNA"/>
</dbReference>
<gene>
    <name evidence="11" type="ORF">HannXRQ_Chr07g0192261</name>
    <name evidence="10" type="ORF">HanXRQr2_Chr07g0284431</name>
</gene>
<keyword evidence="4 9" id="KW-0732">Signal</keyword>
<evidence type="ECO:0000313" key="12">
    <source>
        <dbReference type="Proteomes" id="UP000215914"/>
    </source>
</evidence>
<dbReference type="Pfam" id="PF00332">
    <property type="entry name" value="Glyco_hydro_17"/>
    <property type="match status" value="1"/>
</dbReference>
<feature type="chain" id="PRO_5012354845" description="glucan endo-1,3-beta-D-glucosidase" evidence="9">
    <location>
        <begin position="33"/>
        <end position="414"/>
    </location>
</feature>
<proteinExistence type="inferred from homology"/>
<sequence length="414" mass="44884">MEHHHHFTTLLLHISALLLLLLLLLTNSPLFATAIGINYGQIANNLPSPQQAVPLVKSTGANKLKLYDANPTVLKAFANTGIAFTLGIGNEYLTKLQDPSAAENWIQCNVKPYLPATKITSIAIGNEVLTSNDTSLSGCLLPAMQNIHSALVKFNLDQKITVTTAHSLSVMETSYPPSSGTFRTDLNGVMSPVLDFLAKTCSPFLINAYPFFAFERNPKDVSLDFVLFQPNAGVVDSGNNLRYDNMLFAQIDAVYAALSKLGHKDVPIQISETGWPSKGDDNETGASPENAKKYNGCLLKIVKQKKGTPAMPDYEFDIFVFALFNENLKPGPTSERNYGLFKHDGTPAYDLGFSGSSGGGSSSSHNSTGTPTPPFNFPPENPSGGYMPISSVERYVMRIRISIVLLSGVGWILF</sequence>
<feature type="region of interest" description="Disordered" evidence="8">
    <location>
        <begin position="352"/>
        <end position="382"/>
    </location>
</feature>
<reference evidence="10" key="3">
    <citation type="submission" date="2020-06" db="EMBL/GenBank/DDBJ databases">
        <title>Helianthus annuus Genome sequencing and assembly Release 2.</title>
        <authorList>
            <person name="Gouzy J."/>
            <person name="Langlade N."/>
            <person name="Munos S."/>
        </authorList>
    </citation>
    <scope>NUCLEOTIDE SEQUENCE</scope>
    <source>
        <tissue evidence="10">Leaves</tissue>
    </source>
</reference>
<dbReference type="InterPro" id="IPR000490">
    <property type="entry name" value="Glyco_hydro_17"/>
</dbReference>
<dbReference type="InParanoid" id="A0A251UAK1"/>
<dbReference type="SUPFAM" id="SSF51445">
    <property type="entry name" value="(Trans)glycosidases"/>
    <property type="match status" value="1"/>
</dbReference>
<feature type="signal peptide" evidence="9">
    <location>
        <begin position="1"/>
        <end position="32"/>
    </location>
</feature>
<dbReference type="FunFam" id="3.20.20.80:FF:000005">
    <property type="entry name" value="Glucan endo-1,3-beta-glucosidase 14"/>
    <property type="match status" value="1"/>
</dbReference>
<dbReference type="GO" id="GO:0005975">
    <property type="term" value="P:carbohydrate metabolic process"/>
    <property type="evidence" value="ECO:0007669"/>
    <property type="project" value="InterPro"/>
</dbReference>
<dbReference type="STRING" id="4232.A0A251UAK1"/>
<reference evidence="10 12" key="1">
    <citation type="journal article" date="2017" name="Nature">
        <title>The sunflower genome provides insights into oil metabolism, flowering and Asterid evolution.</title>
        <authorList>
            <person name="Badouin H."/>
            <person name="Gouzy J."/>
            <person name="Grassa C.J."/>
            <person name="Murat F."/>
            <person name="Staton S.E."/>
            <person name="Cottret L."/>
            <person name="Lelandais-Briere C."/>
            <person name="Owens G.L."/>
            <person name="Carrere S."/>
            <person name="Mayjonade B."/>
            <person name="Legrand L."/>
            <person name="Gill N."/>
            <person name="Kane N.C."/>
            <person name="Bowers J.E."/>
            <person name="Hubner S."/>
            <person name="Bellec A."/>
            <person name="Berard A."/>
            <person name="Berges H."/>
            <person name="Blanchet N."/>
            <person name="Boniface M.C."/>
            <person name="Brunel D."/>
            <person name="Catrice O."/>
            <person name="Chaidir N."/>
            <person name="Claudel C."/>
            <person name="Donnadieu C."/>
            <person name="Faraut T."/>
            <person name="Fievet G."/>
            <person name="Helmstetter N."/>
            <person name="King M."/>
            <person name="Knapp S.J."/>
            <person name="Lai Z."/>
            <person name="Le Paslier M.C."/>
            <person name="Lippi Y."/>
            <person name="Lorenzon L."/>
            <person name="Mandel J.R."/>
            <person name="Marage G."/>
            <person name="Marchand G."/>
            <person name="Marquand E."/>
            <person name="Bret-Mestries E."/>
            <person name="Morien E."/>
            <person name="Nambeesan S."/>
            <person name="Nguyen T."/>
            <person name="Pegot-Espagnet P."/>
            <person name="Pouilly N."/>
            <person name="Raftis F."/>
            <person name="Sallet E."/>
            <person name="Schiex T."/>
            <person name="Thomas J."/>
            <person name="Vandecasteele C."/>
            <person name="Vares D."/>
            <person name="Vear F."/>
            <person name="Vautrin S."/>
            <person name="Crespi M."/>
            <person name="Mangin B."/>
            <person name="Burke J.M."/>
            <person name="Salse J."/>
            <person name="Munos S."/>
            <person name="Vincourt P."/>
            <person name="Rieseberg L.H."/>
            <person name="Langlade N.B."/>
        </authorList>
    </citation>
    <scope>NUCLEOTIDE SEQUENCE [LARGE SCALE GENOMIC DNA]</scope>
    <source>
        <strain evidence="12">cv. SF193</strain>
        <tissue evidence="10">Leaves</tissue>
    </source>
</reference>
<keyword evidence="12" id="KW-1185">Reference proteome</keyword>
<dbReference type="EC" id="3.2.1.39" evidence="3"/>
<evidence type="ECO:0000256" key="2">
    <source>
        <dbReference type="ARBA" id="ARBA00008773"/>
    </source>
</evidence>
<evidence type="ECO:0000256" key="6">
    <source>
        <dbReference type="ARBA" id="ARBA00023295"/>
    </source>
</evidence>
<dbReference type="AlphaFoldDB" id="A0A251UAK1"/>
<evidence type="ECO:0000256" key="9">
    <source>
        <dbReference type="SAM" id="SignalP"/>
    </source>
</evidence>
<dbReference type="OrthoDB" id="1938138at2759"/>
<dbReference type="PANTHER" id="PTHR32227">
    <property type="entry name" value="GLUCAN ENDO-1,3-BETA-GLUCOSIDASE BG1-RELATED-RELATED"/>
    <property type="match status" value="1"/>
</dbReference>
<dbReference type="EMBL" id="MNCJ02000322">
    <property type="protein sequence ID" value="KAF5797755.1"/>
    <property type="molecule type" value="Genomic_DNA"/>
</dbReference>
<dbReference type="FunCoup" id="A0A251UAK1">
    <property type="interactions" value="26"/>
</dbReference>
<dbReference type="OMA" id="WVETHII"/>
<keyword evidence="6 10" id="KW-0326">Glycosidase</keyword>
<evidence type="ECO:0000313" key="10">
    <source>
        <dbReference type="EMBL" id="KAF5797755.1"/>
    </source>
</evidence>
<protein>
    <recommendedName>
        <fullName evidence="3">glucan endo-1,3-beta-D-glucosidase</fullName>
        <ecNumber evidence="3">3.2.1.39</ecNumber>
    </recommendedName>
</protein>
<comment type="similarity">
    <text evidence="2 7">Belongs to the glycosyl hydrolase 17 family.</text>
</comment>
<organism evidence="11 12">
    <name type="scientific">Helianthus annuus</name>
    <name type="common">Common sunflower</name>
    <dbReference type="NCBI Taxonomy" id="4232"/>
    <lineage>
        <taxon>Eukaryota</taxon>
        <taxon>Viridiplantae</taxon>
        <taxon>Streptophyta</taxon>
        <taxon>Embryophyta</taxon>
        <taxon>Tracheophyta</taxon>
        <taxon>Spermatophyta</taxon>
        <taxon>Magnoliopsida</taxon>
        <taxon>eudicotyledons</taxon>
        <taxon>Gunneridae</taxon>
        <taxon>Pentapetalae</taxon>
        <taxon>asterids</taxon>
        <taxon>campanulids</taxon>
        <taxon>Asterales</taxon>
        <taxon>Asteraceae</taxon>
        <taxon>Asteroideae</taxon>
        <taxon>Heliantheae alliance</taxon>
        <taxon>Heliantheae</taxon>
        <taxon>Helianthus</taxon>
    </lineage>
</organism>
<evidence type="ECO:0000256" key="3">
    <source>
        <dbReference type="ARBA" id="ARBA00012780"/>
    </source>
</evidence>
<dbReference type="InterPro" id="IPR017853">
    <property type="entry name" value="GH"/>
</dbReference>
<evidence type="ECO:0000256" key="7">
    <source>
        <dbReference type="RuleBase" id="RU004335"/>
    </source>
</evidence>
<dbReference type="Gene3D" id="3.20.20.80">
    <property type="entry name" value="Glycosidases"/>
    <property type="match status" value="1"/>
</dbReference>
<evidence type="ECO:0000256" key="4">
    <source>
        <dbReference type="ARBA" id="ARBA00022729"/>
    </source>
</evidence>
<dbReference type="Proteomes" id="UP000215914">
    <property type="component" value="Chromosome 7"/>
</dbReference>
<dbReference type="GO" id="GO:0042973">
    <property type="term" value="F:glucan endo-1,3-beta-D-glucosidase activity"/>
    <property type="evidence" value="ECO:0007669"/>
    <property type="project" value="UniProtKB-EC"/>
</dbReference>
<reference evidence="11" key="2">
    <citation type="submission" date="2017-02" db="EMBL/GenBank/DDBJ databases">
        <title>Sunflower complete genome.</title>
        <authorList>
            <person name="Langlade N."/>
            <person name="Munos S."/>
        </authorList>
    </citation>
    <scope>NUCLEOTIDE SEQUENCE [LARGE SCALE GENOMIC DNA]</scope>
    <source>
        <tissue evidence="11">Leaves</tissue>
    </source>
</reference>
<evidence type="ECO:0000313" key="11">
    <source>
        <dbReference type="EMBL" id="OTG20368.1"/>
    </source>
</evidence>
<accession>A0A251UAK1</accession>
<evidence type="ECO:0000256" key="5">
    <source>
        <dbReference type="ARBA" id="ARBA00022801"/>
    </source>
</evidence>
<feature type="compositionally biased region" description="Pro residues" evidence="8">
    <location>
        <begin position="371"/>
        <end position="381"/>
    </location>
</feature>
<comment type="catalytic activity">
    <reaction evidence="1">
        <text>Hydrolysis of (1-&gt;3)-beta-D-glucosidic linkages in (1-&gt;3)-beta-D-glucans.</text>
        <dbReference type="EC" id="3.2.1.39"/>
    </reaction>
</comment>
<dbReference type="GO" id="GO:0005886">
    <property type="term" value="C:plasma membrane"/>
    <property type="evidence" value="ECO:0000318"/>
    <property type="project" value="GO_Central"/>
</dbReference>
<keyword evidence="5 11" id="KW-0378">Hydrolase</keyword>
<name>A0A251UAK1_HELAN</name>
<evidence type="ECO:0000256" key="1">
    <source>
        <dbReference type="ARBA" id="ARBA00000382"/>
    </source>
</evidence>
<dbReference type="InterPro" id="IPR044965">
    <property type="entry name" value="Glyco_hydro_17_plant"/>
</dbReference>